<dbReference type="RefSeq" id="WP_007017850.1">
    <property type="nucleotide sequence ID" value="NZ_CH724115.1"/>
</dbReference>
<reference evidence="3 4" key="1">
    <citation type="submission" date="2006-03" db="EMBL/GenBank/DDBJ databases">
        <authorList>
            <person name="Pinhassi J."/>
            <person name="Pedros-Alio C."/>
            <person name="Ferriera S."/>
            <person name="Johnson J."/>
            <person name="Kravitz S."/>
            <person name="Halpern A."/>
            <person name="Remington K."/>
            <person name="Beeson K."/>
            <person name="Tran B."/>
            <person name="Rogers Y.-H."/>
            <person name="Friedman R."/>
            <person name="Venter J.C."/>
        </authorList>
    </citation>
    <scope>NUCLEOTIDE SEQUENCE [LARGE SCALE GENOMIC DNA]</scope>
    <source>
        <strain evidence="3 4">RED65</strain>
    </source>
</reference>
<feature type="domain" description="Guanylate cyclase" evidence="2">
    <location>
        <begin position="251"/>
        <end position="382"/>
    </location>
</feature>
<proteinExistence type="predicted"/>
<dbReference type="Pfam" id="PF00211">
    <property type="entry name" value="Guanylate_cyc"/>
    <property type="match status" value="1"/>
</dbReference>
<sequence length="454" mass="50055">MKQVKQNWPFLHRAIALAVIFSILASLLVGLTVANSAKAHLQQQAQNMRYTLSKQASQQAADAIFSQDLLSLNVILNGLVEYDDVAYAAVYDLNNQVIAAQGQGANSETTQPMSIRYQNEVIGFLDVRLDLSALDQRIAQIYGLWAVLSCLLVVICLTLAWLIGTRLGRAIEDSSKDVLNLGKQGYAITQHKTAELNQLSEALQQYHGQQQAKQAMYQALNKFMTPKMEYMDDTSQDRPLSELSNHYTHGAILFIDFVSVQAAQTELNPSELAALLNDYYFFINQAAQLYNGHVDKYAGDGVMVVFGIAQSDDKGSFHGTCTALLIIGLINQFNDERQAQGLTTLDFRLGLHTGDLLASSSQSDELSYDAVGDAIHIAAQLCRHSQANRLLISEQALQDGHLGNQLVISAHQTMGNAITGQALKTYWAENLIPNYQALIERQVQHIASLVKNPQ</sequence>
<dbReference type="GO" id="GO:0004016">
    <property type="term" value="F:adenylate cyclase activity"/>
    <property type="evidence" value="ECO:0007669"/>
    <property type="project" value="UniProtKB-ARBA"/>
</dbReference>
<organism evidence="3 4">
    <name type="scientific">Bermanella marisrubri</name>
    <dbReference type="NCBI Taxonomy" id="207949"/>
    <lineage>
        <taxon>Bacteria</taxon>
        <taxon>Pseudomonadati</taxon>
        <taxon>Pseudomonadota</taxon>
        <taxon>Gammaproteobacteria</taxon>
        <taxon>Oceanospirillales</taxon>
        <taxon>Oceanospirillaceae</taxon>
        <taxon>Bermanella</taxon>
    </lineage>
</organism>
<dbReference type="InterPro" id="IPR029787">
    <property type="entry name" value="Nucleotide_cyclase"/>
</dbReference>
<dbReference type="STRING" id="207949.RED65_14247"/>
<protein>
    <recommendedName>
        <fullName evidence="2">Guanylate cyclase domain-containing protein</fullName>
    </recommendedName>
</protein>
<dbReference type="GO" id="GO:0035556">
    <property type="term" value="P:intracellular signal transduction"/>
    <property type="evidence" value="ECO:0007669"/>
    <property type="project" value="InterPro"/>
</dbReference>
<keyword evidence="1" id="KW-0812">Transmembrane</keyword>
<keyword evidence="4" id="KW-1185">Reference proteome</keyword>
<dbReference type="OrthoDB" id="9806704at2"/>
<dbReference type="Proteomes" id="UP000004263">
    <property type="component" value="Unassembled WGS sequence"/>
</dbReference>
<name>Q1N0U5_9GAMM</name>
<dbReference type="HOGENOM" id="CLU_599811_0_0_6"/>
<dbReference type="AlphaFoldDB" id="Q1N0U5"/>
<accession>Q1N0U5</accession>
<comment type="caution">
    <text evidence="3">The sequence shown here is derived from an EMBL/GenBank/DDBJ whole genome shotgun (WGS) entry which is preliminary data.</text>
</comment>
<evidence type="ECO:0000313" key="3">
    <source>
        <dbReference type="EMBL" id="EAT11929.1"/>
    </source>
</evidence>
<dbReference type="CDD" id="cd07302">
    <property type="entry name" value="CHD"/>
    <property type="match status" value="1"/>
</dbReference>
<feature type="transmembrane region" description="Helical" evidence="1">
    <location>
        <begin position="142"/>
        <end position="163"/>
    </location>
</feature>
<keyword evidence="1" id="KW-1133">Transmembrane helix</keyword>
<dbReference type="SUPFAM" id="SSF55073">
    <property type="entry name" value="Nucleotide cyclase"/>
    <property type="match status" value="1"/>
</dbReference>
<dbReference type="InterPro" id="IPR050697">
    <property type="entry name" value="Adenylyl/Guanylyl_Cyclase_3/4"/>
</dbReference>
<dbReference type="Gene3D" id="3.30.70.1230">
    <property type="entry name" value="Nucleotide cyclase"/>
    <property type="match status" value="1"/>
</dbReference>
<dbReference type="EMBL" id="AAQH01000012">
    <property type="protein sequence ID" value="EAT11929.1"/>
    <property type="molecule type" value="Genomic_DNA"/>
</dbReference>
<dbReference type="GO" id="GO:0009190">
    <property type="term" value="P:cyclic nucleotide biosynthetic process"/>
    <property type="evidence" value="ECO:0007669"/>
    <property type="project" value="InterPro"/>
</dbReference>
<dbReference type="PANTHER" id="PTHR43081:SF1">
    <property type="entry name" value="ADENYLATE CYCLASE, TERMINAL-DIFFERENTIATION SPECIFIC"/>
    <property type="match status" value="1"/>
</dbReference>
<evidence type="ECO:0000259" key="2">
    <source>
        <dbReference type="PROSITE" id="PS50125"/>
    </source>
</evidence>
<keyword evidence="1" id="KW-0472">Membrane</keyword>
<evidence type="ECO:0000313" key="4">
    <source>
        <dbReference type="Proteomes" id="UP000004263"/>
    </source>
</evidence>
<evidence type="ECO:0000256" key="1">
    <source>
        <dbReference type="SAM" id="Phobius"/>
    </source>
</evidence>
<dbReference type="PROSITE" id="PS50125">
    <property type="entry name" value="GUANYLATE_CYCLASE_2"/>
    <property type="match status" value="1"/>
</dbReference>
<dbReference type="SMART" id="SM00044">
    <property type="entry name" value="CYCc"/>
    <property type="match status" value="1"/>
</dbReference>
<gene>
    <name evidence="3" type="ORF">RED65_14247</name>
</gene>
<dbReference type="PANTHER" id="PTHR43081">
    <property type="entry name" value="ADENYLATE CYCLASE, TERMINAL-DIFFERENTIATION SPECIFIC-RELATED"/>
    <property type="match status" value="1"/>
</dbReference>
<dbReference type="InterPro" id="IPR001054">
    <property type="entry name" value="A/G_cyclase"/>
</dbReference>